<dbReference type="AlphaFoldDB" id="A0A286RDI3"/>
<dbReference type="KEGG" id="ttf:THTE_1414"/>
<keyword evidence="2" id="KW-1185">Reference proteome</keyword>
<gene>
    <name evidence="1" type="ORF">THTE_1414</name>
</gene>
<dbReference type="EMBL" id="CP018477">
    <property type="protein sequence ID" value="ASV74016.1"/>
    <property type="molecule type" value="Genomic_DNA"/>
</dbReference>
<reference evidence="1 2" key="1">
    <citation type="journal article" name="Front. Microbiol.">
        <title>Sugar Metabolism of the First Thermophilic Planctomycete Thermogutta terrifontis: Comparative Genomic and Transcriptomic Approaches.</title>
        <authorList>
            <person name="Elcheninov A.G."/>
            <person name="Menzel P."/>
            <person name="Gudbergsdottir S.R."/>
            <person name="Slesarev A.I."/>
            <person name="Kadnikov V.V."/>
            <person name="Krogh A."/>
            <person name="Bonch-Osmolovskaya E.A."/>
            <person name="Peng X."/>
            <person name="Kublanov I.V."/>
        </authorList>
    </citation>
    <scope>NUCLEOTIDE SEQUENCE [LARGE SCALE GENOMIC DNA]</scope>
    <source>
        <strain evidence="1 2">R1</strain>
    </source>
</reference>
<proteinExistence type="predicted"/>
<organism evidence="1 2">
    <name type="scientific">Thermogutta terrifontis</name>
    <dbReference type="NCBI Taxonomy" id="1331910"/>
    <lineage>
        <taxon>Bacteria</taxon>
        <taxon>Pseudomonadati</taxon>
        <taxon>Planctomycetota</taxon>
        <taxon>Planctomycetia</taxon>
        <taxon>Pirellulales</taxon>
        <taxon>Thermoguttaceae</taxon>
        <taxon>Thermogutta</taxon>
    </lineage>
</organism>
<accession>A0A286RDI3</accession>
<evidence type="ECO:0000313" key="2">
    <source>
        <dbReference type="Proteomes" id="UP000215086"/>
    </source>
</evidence>
<name>A0A286RDI3_9BACT</name>
<dbReference type="Proteomes" id="UP000215086">
    <property type="component" value="Chromosome"/>
</dbReference>
<evidence type="ECO:0000313" key="1">
    <source>
        <dbReference type="EMBL" id="ASV74016.1"/>
    </source>
</evidence>
<sequence length="49" mass="5228">MAAESGGNWLRRFYCALLGKIGKAKKSALIGLFNGGDILDELSLMSLPT</sequence>
<protein>
    <submittedName>
        <fullName evidence="1">Uncharacterized protein</fullName>
    </submittedName>
</protein>